<protein>
    <recommendedName>
        <fullName evidence="4">Quinol oxidase subunit 4</fullName>
    </recommendedName>
</protein>
<feature type="compositionally biased region" description="Basic residues" evidence="1">
    <location>
        <begin position="54"/>
        <end position="65"/>
    </location>
</feature>
<organism evidence="2 3">
    <name type="scientific">Sphingobacterium pedocola</name>
    <dbReference type="NCBI Taxonomy" id="2082722"/>
    <lineage>
        <taxon>Bacteria</taxon>
        <taxon>Pseudomonadati</taxon>
        <taxon>Bacteroidota</taxon>
        <taxon>Sphingobacteriia</taxon>
        <taxon>Sphingobacteriales</taxon>
        <taxon>Sphingobacteriaceae</taxon>
        <taxon>Sphingobacterium</taxon>
    </lineage>
</organism>
<dbReference type="RefSeq" id="WP_196939435.1">
    <property type="nucleotide sequence ID" value="NZ_MU158690.1"/>
</dbReference>
<name>A0ABR9T821_9SPHI</name>
<feature type="region of interest" description="Disordered" evidence="1">
    <location>
        <begin position="45"/>
        <end position="65"/>
    </location>
</feature>
<dbReference type="PROSITE" id="PS51257">
    <property type="entry name" value="PROKAR_LIPOPROTEIN"/>
    <property type="match status" value="1"/>
</dbReference>
<dbReference type="EMBL" id="PSKQ01000021">
    <property type="protein sequence ID" value="MBE8721478.1"/>
    <property type="molecule type" value="Genomic_DNA"/>
</dbReference>
<dbReference type="Proteomes" id="UP000618319">
    <property type="component" value="Unassembled WGS sequence"/>
</dbReference>
<evidence type="ECO:0000313" key="2">
    <source>
        <dbReference type="EMBL" id="MBE8721478.1"/>
    </source>
</evidence>
<sequence length="79" mass="9193">MKIRKILGFVVVFAILLSFSSCYTHRHPHGHVPPGKAKKIYGDKSAKRYAPGQQKKRYKNKKGKGHHKYDVYLYNRSSF</sequence>
<evidence type="ECO:0008006" key="4">
    <source>
        <dbReference type="Google" id="ProtNLM"/>
    </source>
</evidence>
<evidence type="ECO:0000256" key="1">
    <source>
        <dbReference type="SAM" id="MobiDB-lite"/>
    </source>
</evidence>
<gene>
    <name evidence="2" type="ORF">C4F40_12170</name>
</gene>
<comment type="caution">
    <text evidence="2">The sequence shown here is derived from an EMBL/GenBank/DDBJ whole genome shotgun (WGS) entry which is preliminary data.</text>
</comment>
<evidence type="ECO:0000313" key="3">
    <source>
        <dbReference type="Proteomes" id="UP000618319"/>
    </source>
</evidence>
<proteinExistence type="predicted"/>
<accession>A0ABR9T821</accession>
<keyword evidence="3" id="KW-1185">Reference proteome</keyword>
<reference evidence="2 3" key="1">
    <citation type="submission" date="2018-02" db="EMBL/GenBank/DDBJ databases">
        <title>Sphingobacterium KA21.</title>
        <authorList>
            <person name="Vasarhelyi B.M."/>
            <person name="Deshmukh S."/>
            <person name="Balint B."/>
            <person name="Kukolya J."/>
        </authorList>
    </citation>
    <scope>NUCLEOTIDE SEQUENCE [LARGE SCALE GENOMIC DNA]</scope>
    <source>
        <strain evidence="2 3">Ka21</strain>
    </source>
</reference>